<reference evidence="2 3" key="1">
    <citation type="submission" date="2020-12" db="EMBL/GenBank/DDBJ databases">
        <title>HMF7856_wgs.fasta genome submission.</title>
        <authorList>
            <person name="Kang H."/>
            <person name="Kim H."/>
            <person name="Joh K."/>
        </authorList>
    </citation>
    <scope>NUCLEOTIDE SEQUENCE [LARGE SCALE GENOMIC DNA]</scope>
    <source>
        <strain evidence="2 3">HMF7856</strain>
    </source>
</reference>
<dbReference type="RefSeq" id="WP_157526645.1">
    <property type="nucleotide sequence ID" value="NZ_CP066775.1"/>
</dbReference>
<protein>
    <submittedName>
        <fullName evidence="2">Acyltransferase</fullName>
    </submittedName>
</protein>
<feature type="domain" description="Acyltransferase 3" evidence="1">
    <location>
        <begin position="7"/>
        <end position="346"/>
    </location>
</feature>
<dbReference type="GO" id="GO:0016747">
    <property type="term" value="F:acyltransferase activity, transferring groups other than amino-acyl groups"/>
    <property type="evidence" value="ECO:0007669"/>
    <property type="project" value="InterPro"/>
</dbReference>
<dbReference type="KEGG" id="mgik:GO620_005195"/>
<sequence>MKAHRLEFLDSTRGLAALCVLLSHFIGAFNIPSSVTYLNSSIFHMFWNGAGAVSYFFVLSGFVLSFSHFKNIDAINNLNYPVYILKRFFRIYPAFLATLIISWLCVRYVFDISKLASLPEATEWIKLFWTEKKSVFQMLKEGLLIVRIPQEPEKRLINQDWTLTIELITSLLVPVLVLICKRGNLWLILAVGILLRVHTLNWIVDFSIGVIIAANIDVIKNYYKRTNLLLRVMFVLVAIVLFVSQFLFHLTATSADSLIKVANGMFLVYFISSERIQKVLAVKPLEFLGRISYSLYLCHFIFILVLAPILFNYLRAAFIVNDFATRGLALLSILSCTFLLSWLLYRFVEAPFIKASKKIFK</sequence>
<name>A0A6I4I6K8_9SPHI</name>
<dbReference type="Proteomes" id="UP000429232">
    <property type="component" value="Chromosome"/>
</dbReference>
<gene>
    <name evidence="2" type="ORF">GO620_005195</name>
</gene>
<dbReference type="EMBL" id="CP066775">
    <property type="protein sequence ID" value="QQL50856.1"/>
    <property type="molecule type" value="Genomic_DNA"/>
</dbReference>
<keyword evidence="3" id="KW-1185">Reference proteome</keyword>
<proteinExistence type="predicted"/>
<dbReference type="Pfam" id="PF01757">
    <property type="entry name" value="Acyl_transf_3"/>
    <property type="match status" value="1"/>
</dbReference>
<dbReference type="PANTHER" id="PTHR23028">
    <property type="entry name" value="ACETYLTRANSFERASE"/>
    <property type="match status" value="1"/>
</dbReference>
<evidence type="ECO:0000313" key="3">
    <source>
        <dbReference type="Proteomes" id="UP000429232"/>
    </source>
</evidence>
<dbReference type="InterPro" id="IPR002656">
    <property type="entry name" value="Acyl_transf_3_dom"/>
</dbReference>
<organism evidence="2 3">
    <name type="scientific">Mucilaginibacter ginkgonis</name>
    <dbReference type="NCBI Taxonomy" id="2682091"/>
    <lineage>
        <taxon>Bacteria</taxon>
        <taxon>Pseudomonadati</taxon>
        <taxon>Bacteroidota</taxon>
        <taxon>Sphingobacteriia</taxon>
        <taxon>Sphingobacteriales</taxon>
        <taxon>Sphingobacteriaceae</taxon>
        <taxon>Mucilaginibacter</taxon>
    </lineage>
</organism>
<evidence type="ECO:0000259" key="1">
    <source>
        <dbReference type="Pfam" id="PF01757"/>
    </source>
</evidence>
<dbReference type="InterPro" id="IPR050879">
    <property type="entry name" value="Acyltransferase_3"/>
</dbReference>
<keyword evidence="2" id="KW-0012">Acyltransferase</keyword>
<keyword evidence="2" id="KW-0808">Transferase</keyword>
<evidence type="ECO:0000313" key="2">
    <source>
        <dbReference type="EMBL" id="QQL50856.1"/>
    </source>
</evidence>
<dbReference type="AlphaFoldDB" id="A0A6I4I6K8"/>
<accession>A0A6I4I6K8</accession>